<comment type="caution">
    <text evidence="1">The sequence shown here is derived from an EMBL/GenBank/DDBJ whole genome shotgun (WGS) entry which is preliminary data.</text>
</comment>
<accession>A0A1D2QPY9</accession>
<organism evidence="1 2">
    <name type="scientific">Candidatus Endobugula sertula</name>
    <name type="common">Bugula neritina bacterial symbiont</name>
    <dbReference type="NCBI Taxonomy" id="62101"/>
    <lineage>
        <taxon>Bacteria</taxon>
        <taxon>Pseudomonadati</taxon>
        <taxon>Pseudomonadota</taxon>
        <taxon>Gammaproteobacteria</taxon>
        <taxon>Cellvibrionales</taxon>
        <taxon>Cellvibrionaceae</taxon>
        <taxon>Candidatus Endobugula</taxon>
    </lineage>
</organism>
<evidence type="ECO:0000313" key="2">
    <source>
        <dbReference type="Proteomes" id="UP000242502"/>
    </source>
</evidence>
<evidence type="ECO:0008006" key="3">
    <source>
        <dbReference type="Google" id="ProtNLM"/>
    </source>
</evidence>
<sequence length="228" mass="25977">MNGSLFPQSYKLIRFTNNKVQQKCKWTTTLLFTALSLLCGCTILQVANPLPSLPLLAPTALGHEWQVSQTVTLHPRTTTLDNQEKKTSALSFIAAWSVTQHQINFVSLTPMGQVLMNLQYDGKELVEHYSPILNKALPGKEVLIQLQLAHWPLAVINHQFRSTDWRIEEQGLNRKVYLGTKLVLAIYKKPASTDLKRKETLEIINYPMQYLLSIETINQTLLNRVQQP</sequence>
<dbReference type="InterPro" id="IPR021675">
    <property type="entry name" value="DUF3261"/>
</dbReference>
<reference evidence="1 2" key="1">
    <citation type="journal article" date="2016" name="Appl. Environ. Microbiol.">
        <title>Lack of Overt Genome Reduction in the Bryostatin-Producing Bryozoan Symbiont "Candidatus Endobugula sertula".</title>
        <authorList>
            <person name="Miller I.J."/>
            <person name="Vanee N."/>
            <person name="Fong S.S."/>
            <person name="Lim-Fong G.E."/>
            <person name="Kwan J.C."/>
        </authorList>
    </citation>
    <scope>NUCLEOTIDE SEQUENCE [LARGE SCALE GENOMIC DNA]</scope>
    <source>
        <strain evidence="1">AB1-4</strain>
    </source>
</reference>
<dbReference type="STRING" id="62101.AB835_07885"/>
<dbReference type="Proteomes" id="UP000242502">
    <property type="component" value="Unassembled WGS sequence"/>
</dbReference>
<protein>
    <recommendedName>
        <fullName evidence="3">Outer-membrane lipoprotein LolB</fullName>
    </recommendedName>
</protein>
<name>A0A1D2QPY9_9GAMM</name>
<gene>
    <name evidence="1" type="ORF">AB835_07885</name>
</gene>
<dbReference type="Pfam" id="PF11659">
    <property type="entry name" value="DUF3261"/>
    <property type="match status" value="1"/>
</dbReference>
<dbReference type="EMBL" id="MDLC01000024">
    <property type="protein sequence ID" value="ODS23624.1"/>
    <property type="molecule type" value="Genomic_DNA"/>
</dbReference>
<dbReference type="AlphaFoldDB" id="A0A1D2QPY9"/>
<proteinExistence type="predicted"/>
<evidence type="ECO:0000313" key="1">
    <source>
        <dbReference type="EMBL" id="ODS23624.1"/>
    </source>
</evidence>